<comment type="similarity">
    <text evidence="2">Belongs to the monovalent cation:proton antiporter 2 (CPA2) transporter (TC 2.A.37) family.</text>
</comment>
<feature type="transmembrane region" description="Helical" evidence="9">
    <location>
        <begin position="158"/>
        <end position="181"/>
    </location>
</feature>
<feature type="transmembrane region" description="Helical" evidence="9">
    <location>
        <begin position="274"/>
        <end position="291"/>
    </location>
</feature>
<dbReference type="Pfam" id="PF00999">
    <property type="entry name" value="Na_H_Exchanger"/>
    <property type="match status" value="1"/>
</dbReference>
<evidence type="ECO:0000256" key="5">
    <source>
        <dbReference type="ARBA" id="ARBA00022692"/>
    </source>
</evidence>
<gene>
    <name evidence="11" type="ORF">LH47_02090</name>
</gene>
<evidence type="ECO:0000256" key="4">
    <source>
        <dbReference type="ARBA" id="ARBA00022449"/>
    </source>
</evidence>
<evidence type="ECO:0000256" key="3">
    <source>
        <dbReference type="ARBA" id="ARBA00022448"/>
    </source>
</evidence>
<dbReference type="InterPro" id="IPR006153">
    <property type="entry name" value="Cation/H_exchanger_TM"/>
</dbReference>
<accession>A0A0D0QWE9</accession>
<protein>
    <submittedName>
        <fullName evidence="11">K(+)/H(+) antiporter</fullName>
    </submittedName>
</protein>
<dbReference type="Proteomes" id="UP000032102">
    <property type="component" value="Unassembled WGS sequence"/>
</dbReference>
<evidence type="ECO:0000256" key="1">
    <source>
        <dbReference type="ARBA" id="ARBA00004141"/>
    </source>
</evidence>
<reference evidence="11 12" key="1">
    <citation type="submission" date="2015-01" db="EMBL/GenBank/DDBJ databases">
        <title>Draft genome of Anoxybacillus thermarum strain AF/04.</title>
        <authorList>
            <person name="Poli A."/>
            <person name="Nicolaus B."/>
            <person name="Chan K.-G."/>
            <person name="Kahar U.M."/>
            <person name="Yaakob A.S."/>
            <person name="Chan C.S."/>
            <person name="Goh K.M."/>
        </authorList>
    </citation>
    <scope>NUCLEOTIDE SEQUENCE [LARGE SCALE GENOMIC DNA]</scope>
    <source>
        <strain evidence="11 12">AF/04</strain>
    </source>
</reference>
<keyword evidence="12" id="KW-1185">Reference proteome</keyword>
<dbReference type="PANTHER" id="PTHR43562:SF1">
    <property type="entry name" value="NA(+)_H(+) ANTIPORTER YJBQ-RELATED"/>
    <property type="match status" value="1"/>
</dbReference>
<dbReference type="Gene3D" id="3.40.50.720">
    <property type="entry name" value="NAD(P)-binding Rossmann-like Domain"/>
    <property type="match status" value="1"/>
</dbReference>
<dbReference type="InterPro" id="IPR036721">
    <property type="entry name" value="RCK_C_sf"/>
</dbReference>
<dbReference type="InterPro" id="IPR003148">
    <property type="entry name" value="RCK_N"/>
</dbReference>
<dbReference type="PATRIC" id="fig|404937.3.peg.2220"/>
<dbReference type="Pfam" id="PF02254">
    <property type="entry name" value="TrkA_N"/>
    <property type="match status" value="1"/>
</dbReference>
<feature type="domain" description="RCK C-terminal" evidence="10">
    <location>
        <begin position="526"/>
        <end position="606"/>
    </location>
</feature>
<evidence type="ECO:0000313" key="12">
    <source>
        <dbReference type="Proteomes" id="UP000032102"/>
    </source>
</evidence>
<sequence>MHTSISSLVIVMVAAFLTPLLLHRFRLQMIPVVVAEIIIGIVIGKTGLNIVEQDMWLETLSTLGFLFLMFLSGLEIDFSAFANKAKKKGEKEPGTFVVASVIFAGIFLVSLALSYGFVWLGYIDNAFLMTLIISTISLGVVVPTLKDAQLMKTAIGQTILLIAVIADLVTMVLLAVFVSTYDPDHGNIWLLLGLFLAGVIFYFAGKYFQNRSFVETMAKGTIQIGTRAVFALIVVLVALSETLGAENILGAFLAGVLVSLLAPNQDFVHKLDSFGYGFFIPIFFVMVGVNLDLRPLFTQFDILLLIPLLFVALVISKVVPVYILRIWYDRNTAIAAGFLLVSTLSLVIAAATIAERMGMIDENMKGALILVAVLTSVVSPIMFKKLYRVEREERKKVVKFIGTNQFTLAAVRDLHPDEYETTLYHIRQDKIEQTEHVFPIVDIDDYSFETLQAHEALTADIVVVLTGNEQTNVQVATWAKEQGVLRVIAFAESPSAVQQLKHIGVETISLALSAGAMLKAFIESPNVVHMLTHRDITLHEIEMNSLDYHGVLLRQFPFLGDCIIVRIFRGHESIVPHGDTEMRIGDRMIVTGSEEYVKELRELLGGGMK</sequence>
<dbReference type="GO" id="GO:0006813">
    <property type="term" value="P:potassium ion transport"/>
    <property type="evidence" value="ECO:0007669"/>
    <property type="project" value="InterPro"/>
</dbReference>
<dbReference type="Gene3D" id="1.20.1530.20">
    <property type="match status" value="1"/>
</dbReference>
<dbReference type="InterPro" id="IPR038770">
    <property type="entry name" value="Na+/solute_symporter_sf"/>
</dbReference>
<evidence type="ECO:0000256" key="2">
    <source>
        <dbReference type="ARBA" id="ARBA00005551"/>
    </source>
</evidence>
<dbReference type="GO" id="GO:1902600">
    <property type="term" value="P:proton transmembrane transport"/>
    <property type="evidence" value="ECO:0007669"/>
    <property type="project" value="InterPro"/>
</dbReference>
<feature type="transmembrane region" description="Helical" evidence="9">
    <location>
        <begin position="303"/>
        <end position="328"/>
    </location>
</feature>
<dbReference type="InterPro" id="IPR006037">
    <property type="entry name" value="RCK_C"/>
</dbReference>
<keyword evidence="3" id="KW-0813">Transport</keyword>
<comment type="caution">
    <text evidence="11">The sequence shown here is derived from an EMBL/GenBank/DDBJ whole genome shotgun (WGS) entry which is preliminary data.</text>
</comment>
<evidence type="ECO:0000313" key="11">
    <source>
        <dbReference type="EMBL" id="KIQ93824.1"/>
    </source>
</evidence>
<dbReference type="GO" id="GO:0008324">
    <property type="term" value="F:monoatomic cation transmembrane transporter activity"/>
    <property type="evidence" value="ECO:0007669"/>
    <property type="project" value="InterPro"/>
</dbReference>
<dbReference type="SUPFAM" id="SSF116726">
    <property type="entry name" value="TrkA C-terminal domain-like"/>
    <property type="match status" value="1"/>
</dbReference>
<evidence type="ECO:0000256" key="6">
    <source>
        <dbReference type="ARBA" id="ARBA00022989"/>
    </source>
</evidence>
<dbReference type="InterPro" id="IPR036291">
    <property type="entry name" value="NAD(P)-bd_dom_sf"/>
</dbReference>
<organism evidence="11 12">
    <name type="scientific">Anoxybacillus thermarum</name>
    <dbReference type="NCBI Taxonomy" id="404937"/>
    <lineage>
        <taxon>Bacteria</taxon>
        <taxon>Bacillati</taxon>
        <taxon>Bacillota</taxon>
        <taxon>Bacilli</taxon>
        <taxon>Bacillales</taxon>
        <taxon>Anoxybacillaceae</taxon>
        <taxon>Anoxybacillus</taxon>
    </lineage>
</organism>
<dbReference type="AlphaFoldDB" id="A0A0D0QWE9"/>
<keyword evidence="4" id="KW-0050">Antiport</keyword>
<feature type="transmembrane region" description="Helical" evidence="9">
    <location>
        <begin position="334"/>
        <end position="354"/>
    </location>
</feature>
<dbReference type="EMBL" id="JXTH01000043">
    <property type="protein sequence ID" value="KIQ93824.1"/>
    <property type="molecule type" value="Genomic_DNA"/>
</dbReference>
<feature type="transmembrane region" description="Helical" evidence="9">
    <location>
        <begin position="366"/>
        <end position="383"/>
    </location>
</feature>
<keyword evidence="8 9" id="KW-0472">Membrane</keyword>
<feature type="transmembrane region" description="Helical" evidence="9">
    <location>
        <begin position="229"/>
        <end position="262"/>
    </location>
</feature>
<evidence type="ECO:0000256" key="9">
    <source>
        <dbReference type="SAM" id="Phobius"/>
    </source>
</evidence>
<evidence type="ECO:0000256" key="8">
    <source>
        <dbReference type="ARBA" id="ARBA00023136"/>
    </source>
</evidence>
<feature type="transmembrane region" description="Helical" evidence="9">
    <location>
        <begin position="126"/>
        <end position="146"/>
    </location>
</feature>
<feature type="transmembrane region" description="Helical" evidence="9">
    <location>
        <begin position="63"/>
        <end position="82"/>
    </location>
</feature>
<name>A0A0D0QWE9_9BACL</name>
<feature type="transmembrane region" description="Helical" evidence="9">
    <location>
        <begin position="6"/>
        <end position="22"/>
    </location>
</feature>
<feature type="transmembrane region" description="Helical" evidence="9">
    <location>
        <begin position="187"/>
        <end position="208"/>
    </location>
</feature>
<keyword evidence="6 9" id="KW-1133">Transmembrane helix</keyword>
<dbReference type="RefSeq" id="WP_043967226.1">
    <property type="nucleotide sequence ID" value="NZ_JXTH01000043.1"/>
</dbReference>
<dbReference type="SUPFAM" id="SSF51735">
    <property type="entry name" value="NAD(P)-binding Rossmann-fold domains"/>
    <property type="match status" value="1"/>
</dbReference>
<dbReference type="PANTHER" id="PTHR43562">
    <property type="entry name" value="NAPA-TYPE SODIUM/HYDROGEN ANTIPORTER"/>
    <property type="match status" value="1"/>
</dbReference>
<feature type="transmembrane region" description="Helical" evidence="9">
    <location>
        <begin position="29"/>
        <end position="51"/>
    </location>
</feature>
<dbReference type="GO" id="GO:0016020">
    <property type="term" value="C:membrane"/>
    <property type="evidence" value="ECO:0007669"/>
    <property type="project" value="UniProtKB-SubCell"/>
</dbReference>
<comment type="subcellular location">
    <subcellularLocation>
        <location evidence="1">Membrane</location>
        <topology evidence="1">Multi-pass membrane protein</topology>
    </subcellularLocation>
</comment>
<keyword evidence="7" id="KW-0406">Ion transport</keyword>
<dbReference type="Pfam" id="PF02080">
    <property type="entry name" value="TrkA_C"/>
    <property type="match status" value="1"/>
</dbReference>
<proteinExistence type="inferred from homology"/>
<dbReference type="Gene3D" id="3.30.70.1450">
    <property type="entry name" value="Regulator of K+ conductance, C-terminal domain"/>
    <property type="match status" value="1"/>
</dbReference>
<keyword evidence="5 9" id="KW-0812">Transmembrane</keyword>
<evidence type="ECO:0000259" key="10">
    <source>
        <dbReference type="PROSITE" id="PS51202"/>
    </source>
</evidence>
<evidence type="ECO:0000256" key="7">
    <source>
        <dbReference type="ARBA" id="ARBA00023065"/>
    </source>
</evidence>
<dbReference type="GO" id="GO:0015297">
    <property type="term" value="F:antiporter activity"/>
    <property type="evidence" value="ECO:0007669"/>
    <property type="project" value="UniProtKB-KW"/>
</dbReference>
<dbReference type="PROSITE" id="PS51202">
    <property type="entry name" value="RCK_C"/>
    <property type="match status" value="1"/>
</dbReference>
<feature type="transmembrane region" description="Helical" evidence="9">
    <location>
        <begin position="94"/>
        <end position="120"/>
    </location>
</feature>